<comment type="caution">
    <text evidence="3">The sequence shown here is derived from an EMBL/GenBank/DDBJ whole genome shotgun (WGS) entry which is preliminary data.</text>
</comment>
<dbReference type="Pfam" id="PF08241">
    <property type="entry name" value="Methyltransf_11"/>
    <property type="match status" value="1"/>
</dbReference>
<evidence type="ECO:0000256" key="1">
    <source>
        <dbReference type="SAM" id="Phobius"/>
    </source>
</evidence>
<dbReference type="Gene3D" id="3.40.50.150">
    <property type="entry name" value="Vaccinia Virus protein VP39"/>
    <property type="match status" value="1"/>
</dbReference>
<dbReference type="InterPro" id="IPR029063">
    <property type="entry name" value="SAM-dependent_MTases_sf"/>
</dbReference>
<proteinExistence type="predicted"/>
<dbReference type="Proteomes" id="UP000809273">
    <property type="component" value="Unassembled WGS sequence"/>
</dbReference>
<name>A0A9D8KDW5_9DELT</name>
<accession>A0A9D8KDW5</accession>
<evidence type="ECO:0000259" key="2">
    <source>
        <dbReference type="Pfam" id="PF08241"/>
    </source>
</evidence>
<organism evidence="3 4">
    <name type="scientific">Candidatus Zymogenus saltonus</name>
    <dbReference type="NCBI Taxonomy" id="2844893"/>
    <lineage>
        <taxon>Bacteria</taxon>
        <taxon>Deltaproteobacteria</taxon>
        <taxon>Candidatus Zymogenia</taxon>
        <taxon>Candidatus Zymogeniales</taxon>
        <taxon>Candidatus Zymogenaceae</taxon>
        <taxon>Candidatus Zymogenus</taxon>
    </lineage>
</organism>
<evidence type="ECO:0000313" key="3">
    <source>
        <dbReference type="EMBL" id="MBN1573186.1"/>
    </source>
</evidence>
<dbReference type="EMBL" id="JAFGIX010000041">
    <property type="protein sequence ID" value="MBN1573186.1"/>
    <property type="molecule type" value="Genomic_DNA"/>
</dbReference>
<dbReference type="SUPFAM" id="SSF53335">
    <property type="entry name" value="S-adenosyl-L-methionine-dependent methyltransferases"/>
    <property type="match status" value="1"/>
</dbReference>
<sequence>MGDEEYKYQYGFSEEHPDEMYDFEKRTRKGNKTMAVLLDYLSGKGKDPTELRLLDIGCSTGFMTRLYGRYFGEVVGIDIDEGAVRYAKENNSGENIGYFVSDSMDTGFDNESFDVISCTHIYEHVPDSKRLVSEIYRLLKKGGACYFAAGNRLVPIEGHYRLPLLSVIPKPLAHLYLRILGRGTYYYESHLTYLGLKRLVSPFEICDYTLKVIEDPERYHAADMVRPGSIKQKIALTFLKVAYFISPTYIWVLKKGDG</sequence>
<dbReference type="CDD" id="cd02440">
    <property type="entry name" value="AdoMet_MTases"/>
    <property type="match status" value="1"/>
</dbReference>
<evidence type="ECO:0000313" key="4">
    <source>
        <dbReference type="Proteomes" id="UP000809273"/>
    </source>
</evidence>
<dbReference type="GO" id="GO:0008757">
    <property type="term" value="F:S-adenosylmethionine-dependent methyltransferase activity"/>
    <property type="evidence" value="ECO:0007669"/>
    <property type="project" value="InterPro"/>
</dbReference>
<dbReference type="AlphaFoldDB" id="A0A9D8KDW5"/>
<dbReference type="GO" id="GO:0032259">
    <property type="term" value="P:methylation"/>
    <property type="evidence" value="ECO:0007669"/>
    <property type="project" value="UniProtKB-KW"/>
</dbReference>
<dbReference type="InterPro" id="IPR013216">
    <property type="entry name" value="Methyltransf_11"/>
</dbReference>
<protein>
    <submittedName>
        <fullName evidence="3">Class I SAM-dependent methyltransferase</fullName>
    </submittedName>
</protein>
<keyword evidence="1" id="KW-0812">Transmembrane</keyword>
<gene>
    <name evidence="3" type="ORF">JW984_08335</name>
</gene>
<reference evidence="3" key="2">
    <citation type="submission" date="2021-01" db="EMBL/GenBank/DDBJ databases">
        <authorList>
            <person name="Hahn C.R."/>
            <person name="Youssef N.H."/>
            <person name="Elshahed M."/>
        </authorList>
    </citation>
    <scope>NUCLEOTIDE SEQUENCE</scope>
    <source>
        <strain evidence="3">Zod_Metabat.24</strain>
    </source>
</reference>
<feature type="transmembrane region" description="Helical" evidence="1">
    <location>
        <begin position="234"/>
        <end position="252"/>
    </location>
</feature>
<keyword evidence="1" id="KW-1133">Transmembrane helix</keyword>
<keyword evidence="3" id="KW-0489">Methyltransferase</keyword>
<reference evidence="3" key="1">
    <citation type="journal article" date="2021" name="Environ. Microbiol.">
        <title>Genomic characterization of three novel Desulfobacterota classes expand the metabolic and phylogenetic diversity of the phylum.</title>
        <authorList>
            <person name="Murphy C.L."/>
            <person name="Biggerstaff J."/>
            <person name="Eichhorn A."/>
            <person name="Ewing E."/>
            <person name="Shahan R."/>
            <person name="Soriano D."/>
            <person name="Stewart S."/>
            <person name="VanMol K."/>
            <person name="Walker R."/>
            <person name="Walters P."/>
            <person name="Elshahed M.S."/>
            <person name="Youssef N.H."/>
        </authorList>
    </citation>
    <scope>NUCLEOTIDE SEQUENCE</scope>
    <source>
        <strain evidence="3">Zod_Metabat.24</strain>
    </source>
</reference>
<keyword evidence="1" id="KW-0472">Membrane</keyword>
<keyword evidence="3" id="KW-0808">Transferase</keyword>
<feature type="domain" description="Methyltransferase type 11" evidence="2">
    <location>
        <begin position="54"/>
        <end position="147"/>
    </location>
</feature>
<dbReference type="PANTHER" id="PTHR43861">
    <property type="entry name" value="TRANS-ACONITATE 2-METHYLTRANSFERASE-RELATED"/>
    <property type="match status" value="1"/>
</dbReference>